<sequence length="122" mass="13967">MSANHAHKWEQSYQTNKPKEKQVRVVRKTSWITKGEKILYSIIGVCLIAAGIYMVSFSSSTDSLNRDLQSLERTVKQQEVVNEGYRYEKKELSRPERITSIAKKHGLKIQDAEVKQASALNN</sequence>
<dbReference type="NCBIfam" id="TIGR02209">
    <property type="entry name" value="ftsL_broad"/>
    <property type="match status" value="1"/>
</dbReference>
<dbReference type="GO" id="GO:0005886">
    <property type="term" value="C:plasma membrane"/>
    <property type="evidence" value="ECO:0007669"/>
    <property type="project" value="UniProtKB-SubCell"/>
</dbReference>
<keyword evidence="1 7" id="KW-1003">Cell membrane</keyword>
<comment type="caution">
    <text evidence="10">The sequence shown here is derived from an EMBL/GenBank/DDBJ whole genome shotgun (WGS) entry which is preliminary data.</text>
</comment>
<dbReference type="Proteomes" id="UP000621492">
    <property type="component" value="Unassembled WGS sequence"/>
</dbReference>
<dbReference type="RefSeq" id="WP_088050079.1">
    <property type="nucleotide sequence ID" value="NZ_BMJD01000017.1"/>
</dbReference>
<keyword evidence="11" id="KW-1185">Reference proteome</keyword>
<dbReference type="EMBL" id="BMJD01000017">
    <property type="protein sequence ID" value="GGB45113.1"/>
    <property type="molecule type" value="Genomic_DNA"/>
</dbReference>
<evidence type="ECO:0000256" key="8">
    <source>
        <dbReference type="NCBIfam" id="TIGR02209"/>
    </source>
</evidence>
<evidence type="ECO:0000256" key="2">
    <source>
        <dbReference type="ARBA" id="ARBA00022618"/>
    </source>
</evidence>
<evidence type="ECO:0000256" key="6">
    <source>
        <dbReference type="ARBA" id="ARBA00023306"/>
    </source>
</evidence>
<feature type="transmembrane region" description="Helical" evidence="7">
    <location>
        <begin position="38"/>
        <end position="56"/>
    </location>
</feature>
<comment type="function">
    <text evidence="7">Essential cell division protein.</text>
</comment>
<keyword evidence="4 7" id="KW-1133">Transmembrane helix</keyword>
<accession>A0A9W5X632</accession>
<dbReference type="GO" id="GO:0032153">
    <property type="term" value="C:cell division site"/>
    <property type="evidence" value="ECO:0007669"/>
    <property type="project" value="UniProtKB-UniRule"/>
</dbReference>
<reference evidence="10" key="1">
    <citation type="journal article" date="2014" name="Int. J. Syst. Evol. Microbiol.">
        <title>Complete genome sequence of Corynebacterium casei LMG S-19264T (=DSM 44701T), isolated from a smear-ripened cheese.</title>
        <authorList>
            <consortium name="US DOE Joint Genome Institute (JGI-PGF)"/>
            <person name="Walter F."/>
            <person name="Albersmeier A."/>
            <person name="Kalinowski J."/>
            <person name="Ruckert C."/>
        </authorList>
    </citation>
    <scope>NUCLEOTIDE SEQUENCE</scope>
    <source>
        <strain evidence="10">CGMCC 1.15454</strain>
    </source>
</reference>
<name>A0A9W5X632_9BACI</name>
<evidence type="ECO:0000256" key="9">
    <source>
        <dbReference type="SAM" id="MobiDB-lite"/>
    </source>
</evidence>
<feature type="region of interest" description="Disordered" evidence="9">
    <location>
        <begin position="1"/>
        <end position="20"/>
    </location>
</feature>
<evidence type="ECO:0000256" key="5">
    <source>
        <dbReference type="ARBA" id="ARBA00023136"/>
    </source>
</evidence>
<protein>
    <recommendedName>
        <fullName evidence="7 8">Cell division protein FtsL</fullName>
    </recommendedName>
</protein>
<keyword evidence="6 7" id="KW-0131">Cell cycle</keyword>
<evidence type="ECO:0000256" key="1">
    <source>
        <dbReference type="ARBA" id="ARBA00022475"/>
    </source>
</evidence>
<evidence type="ECO:0000256" key="3">
    <source>
        <dbReference type="ARBA" id="ARBA00022692"/>
    </source>
</evidence>
<organism evidence="10 11">
    <name type="scientific">Lentibacillus populi</name>
    <dbReference type="NCBI Taxonomy" id="1827502"/>
    <lineage>
        <taxon>Bacteria</taxon>
        <taxon>Bacillati</taxon>
        <taxon>Bacillota</taxon>
        <taxon>Bacilli</taxon>
        <taxon>Bacillales</taxon>
        <taxon>Bacillaceae</taxon>
        <taxon>Lentibacillus</taxon>
    </lineage>
</organism>
<evidence type="ECO:0000256" key="4">
    <source>
        <dbReference type="ARBA" id="ARBA00022989"/>
    </source>
</evidence>
<reference evidence="10" key="2">
    <citation type="submission" date="2020-09" db="EMBL/GenBank/DDBJ databases">
        <authorList>
            <person name="Sun Q."/>
            <person name="Zhou Y."/>
        </authorList>
    </citation>
    <scope>NUCLEOTIDE SEQUENCE</scope>
    <source>
        <strain evidence="10">CGMCC 1.15454</strain>
    </source>
</reference>
<evidence type="ECO:0000256" key="7">
    <source>
        <dbReference type="HAMAP-Rule" id="MF_00910"/>
    </source>
</evidence>
<dbReference type="HAMAP" id="MF_00910">
    <property type="entry name" value="FtsL"/>
    <property type="match status" value="1"/>
</dbReference>
<dbReference type="GO" id="GO:0043093">
    <property type="term" value="P:FtsZ-dependent cytokinesis"/>
    <property type="evidence" value="ECO:0007669"/>
    <property type="project" value="UniProtKB-UniRule"/>
</dbReference>
<keyword evidence="5 7" id="KW-0472">Membrane</keyword>
<comment type="subcellular location">
    <subcellularLocation>
        <location evidence="7">Cell membrane</location>
        <topology evidence="7">Single-pass type II membrane protein</topology>
    </subcellularLocation>
    <text evidence="7">Localizes to the division septum where it forms a ring structure.</text>
</comment>
<comment type="similarity">
    <text evidence="7">Belongs to the FtsL family.</text>
</comment>
<gene>
    <name evidence="7 10" type="primary">ftsL</name>
    <name evidence="10" type="ORF">GCM10011409_23370</name>
</gene>
<dbReference type="InterPro" id="IPR011922">
    <property type="entry name" value="Cell_div_FtsL"/>
</dbReference>
<keyword evidence="2 7" id="KW-0132">Cell division</keyword>
<evidence type="ECO:0000313" key="11">
    <source>
        <dbReference type="Proteomes" id="UP000621492"/>
    </source>
</evidence>
<proteinExistence type="inferred from homology"/>
<dbReference type="AlphaFoldDB" id="A0A9W5X632"/>
<evidence type="ECO:0000313" key="10">
    <source>
        <dbReference type="EMBL" id="GGB45113.1"/>
    </source>
</evidence>
<keyword evidence="3 7" id="KW-0812">Transmembrane</keyword>